<comment type="subcellular location">
    <subcellularLocation>
        <location evidence="1">Cell membrane</location>
        <topology evidence="1">Multi-pass membrane protein</topology>
    </subcellularLocation>
</comment>
<gene>
    <name evidence="8" type="ORF">RH857_05750</name>
</gene>
<dbReference type="EMBL" id="JAVKGT010000011">
    <property type="protein sequence ID" value="MDR5711637.1"/>
    <property type="molecule type" value="Genomic_DNA"/>
</dbReference>
<protein>
    <submittedName>
        <fullName evidence="8">Type II secretion system F family protein</fullName>
    </submittedName>
</protein>
<keyword evidence="2" id="KW-1003">Cell membrane</keyword>
<evidence type="ECO:0000313" key="9">
    <source>
        <dbReference type="Proteomes" id="UP001260872"/>
    </source>
</evidence>
<keyword evidence="9" id="KW-1185">Reference proteome</keyword>
<feature type="transmembrane region" description="Helical" evidence="6">
    <location>
        <begin position="218"/>
        <end position="238"/>
    </location>
</feature>
<evidence type="ECO:0000256" key="6">
    <source>
        <dbReference type="SAM" id="Phobius"/>
    </source>
</evidence>
<accession>A0ABU1FTS2</accession>
<evidence type="ECO:0000256" key="3">
    <source>
        <dbReference type="ARBA" id="ARBA00022692"/>
    </source>
</evidence>
<dbReference type="Pfam" id="PF00482">
    <property type="entry name" value="T2SSF"/>
    <property type="match status" value="1"/>
</dbReference>
<evidence type="ECO:0000256" key="1">
    <source>
        <dbReference type="ARBA" id="ARBA00004651"/>
    </source>
</evidence>
<keyword evidence="5 6" id="KW-0472">Membrane</keyword>
<evidence type="ECO:0000256" key="4">
    <source>
        <dbReference type="ARBA" id="ARBA00022989"/>
    </source>
</evidence>
<dbReference type="InterPro" id="IPR042094">
    <property type="entry name" value="T2SS_GspF_sf"/>
</dbReference>
<dbReference type="PANTHER" id="PTHR35007">
    <property type="entry name" value="INTEGRAL MEMBRANE PROTEIN-RELATED"/>
    <property type="match status" value="1"/>
</dbReference>
<name>A0ABU1FTS2_9MICC</name>
<evidence type="ECO:0000313" key="8">
    <source>
        <dbReference type="EMBL" id="MDR5711637.1"/>
    </source>
</evidence>
<dbReference type="InterPro" id="IPR018076">
    <property type="entry name" value="T2SS_GspF_dom"/>
</dbReference>
<keyword evidence="4 6" id="KW-1133">Transmembrane helix</keyword>
<dbReference type="RefSeq" id="WP_310537019.1">
    <property type="nucleotide sequence ID" value="NZ_BAAAOC010000009.1"/>
</dbReference>
<dbReference type="PANTHER" id="PTHR35007:SF1">
    <property type="entry name" value="PILUS ASSEMBLY PROTEIN"/>
    <property type="match status" value="1"/>
</dbReference>
<evidence type="ECO:0000259" key="7">
    <source>
        <dbReference type="Pfam" id="PF00482"/>
    </source>
</evidence>
<sequence>MSLLLGFSLAVGLLLILSSFSPRQGRGARRRSRSRVRRLLDEAGHQRLPVSALVIAVAACALLAFLVVLAMTRAVPIAVCFALFAAALPWSAVQWQAGRRRAVLMEVWPDAVDHLRSAVRSGLSLPEAIIQLGTSGPSELREPFSEFGRDYRAGLSQQQALSRLKERLADPVGDRLVVALQITREVGGSELGKMLTTLSEFLRQNSRMRSELKARQSWTVNGAKLAVAAPWIVVLLLGTQPAAAEAYQNARGMMVLAMGLVISVVCYRLMLRIGRLPQEVRVLA</sequence>
<comment type="caution">
    <text evidence="8">The sequence shown here is derived from an EMBL/GenBank/DDBJ whole genome shotgun (WGS) entry which is preliminary data.</text>
</comment>
<organism evidence="8 9">
    <name type="scientific">Nesterenkonia flava</name>
    <dbReference type="NCBI Taxonomy" id="469799"/>
    <lineage>
        <taxon>Bacteria</taxon>
        <taxon>Bacillati</taxon>
        <taxon>Actinomycetota</taxon>
        <taxon>Actinomycetes</taxon>
        <taxon>Micrococcales</taxon>
        <taxon>Micrococcaceae</taxon>
        <taxon>Nesterenkonia</taxon>
    </lineage>
</organism>
<reference evidence="9" key="1">
    <citation type="submission" date="2023-07" db="EMBL/GenBank/DDBJ databases">
        <title>Description of three actinobacteria isolated from air of manufacturing shop in a pharmaceutical factory.</title>
        <authorList>
            <person name="Zhang D.-F."/>
        </authorList>
    </citation>
    <scope>NUCLEOTIDE SEQUENCE [LARGE SCALE GENOMIC DNA]</scope>
    <source>
        <strain evidence="9">CCTCC AB 207010</strain>
    </source>
</reference>
<evidence type="ECO:0000256" key="5">
    <source>
        <dbReference type="ARBA" id="ARBA00023136"/>
    </source>
</evidence>
<keyword evidence="3 6" id="KW-0812">Transmembrane</keyword>
<evidence type="ECO:0000256" key="2">
    <source>
        <dbReference type="ARBA" id="ARBA00022475"/>
    </source>
</evidence>
<dbReference type="Proteomes" id="UP001260872">
    <property type="component" value="Unassembled WGS sequence"/>
</dbReference>
<proteinExistence type="predicted"/>
<dbReference type="Gene3D" id="1.20.81.30">
    <property type="entry name" value="Type II secretion system (T2SS), domain F"/>
    <property type="match status" value="1"/>
</dbReference>
<feature type="domain" description="Type II secretion system protein GspF" evidence="7">
    <location>
        <begin position="112"/>
        <end position="236"/>
    </location>
</feature>
<feature type="transmembrane region" description="Helical" evidence="6">
    <location>
        <begin position="51"/>
        <end position="71"/>
    </location>
</feature>
<feature type="transmembrane region" description="Helical" evidence="6">
    <location>
        <begin position="250"/>
        <end position="271"/>
    </location>
</feature>